<name>A0A8S9PJ25_BRACR</name>
<evidence type="ECO:0000313" key="2">
    <source>
        <dbReference type="Proteomes" id="UP000712600"/>
    </source>
</evidence>
<dbReference type="AlphaFoldDB" id="A0A8S9PJ25"/>
<proteinExistence type="predicted"/>
<comment type="caution">
    <text evidence="1">The sequence shown here is derived from an EMBL/GenBank/DDBJ whole genome shotgun (WGS) entry which is preliminary data.</text>
</comment>
<gene>
    <name evidence="1" type="ORF">F2Q69_00002597</name>
</gene>
<protein>
    <submittedName>
        <fullName evidence="1">Uncharacterized protein</fullName>
    </submittedName>
</protein>
<dbReference type="EMBL" id="QGKX02001521">
    <property type="protein sequence ID" value="KAF3513472.1"/>
    <property type="molecule type" value="Genomic_DNA"/>
</dbReference>
<dbReference type="Proteomes" id="UP000712600">
    <property type="component" value="Unassembled WGS sequence"/>
</dbReference>
<reference evidence="1" key="1">
    <citation type="submission" date="2019-12" db="EMBL/GenBank/DDBJ databases">
        <title>Genome sequencing and annotation of Brassica cretica.</title>
        <authorList>
            <person name="Studholme D.J."/>
            <person name="Sarris P."/>
        </authorList>
    </citation>
    <scope>NUCLEOTIDE SEQUENCE</scope>
    <source>
        <strain evidence="1">PFS-109/04</strain>
        <tissue evidence="1">Leaf</tissue>
    </source>
</reference>
<sequence length="114" mass="12784">MLHSGTNNPDGSHTSFWYEHWSEKCTTVEEAMNAKDTFSSLCYSECNGKKDWASLESSQESGVNDGVREGGLYRRYLLIAFNSGPSRSLAVFPPCRSIPEAAHHDLHRFDLTVL</sequence>
<accession>A0A8S9PJ25</accession>
<organism evidence="1 2">
    <name type="scientific">Brassica cretica</name>
    <name type="common">Mustard</name>
    <dbReference type="NCBI Taxonomy" id="69181"/>
    <lineage>
        <taxon>Eukaryota</taxon>
        <taxon>Viridiplantae</taxon>
        <taxon>Streptophyta</taxon>
        <taxon>Embryophyta</taxon>
        <taxon>Tracheophyta</taxon>
        <taxon>Spermatophyta</taxon>
        <taxon>Magnoliopsida</taxon>
        <taxon>eudicotyledons</taxon>
        <taxon>Gunneridae</taxon>
        <taxon>Pentapetalae</taxon>
        <taxon>rosids</taxon>
        <taxon>malvids</taxon>
        <taxon>Brassicales</taxon>
        <taxon>Brassicaceae</taxon>
        <taxon>Brassiceae</taxon>
        <taxon>Brassica</taxon>
    </lineage>
</organism>
<evidence type="ECO:0000313" key="1">
    <source>
        <dbReference type="EMBL" id="KAF3513472.1"/>
    </source>
</evidence>